<dbReference type="InterPro" id="IPR005119">
    <property type="entry name" value="LysR_subst-bd"/>
</dbReference>
<dbReference type="OrthoDB" id="5297263at2"/>
<dbReference type="Pfam" id="PF00126">
    <property type="entry name" value="HTH_1"/>
    <property type="match status" value="1"/>
</dbReference>
<evidence type="ECO:0000256" key="1">
    <source>
        <dbReference type="ARBA" id="ARBA00009437"/>
    </source>
</evidence>
<protein>
    <submittedName>
        <fullName evidence="6">Transcriptional regulator, LysR family</fullName>
    </submittedName>
</protein>
<evidence type="ECO:0000256" key="2">
    <source>
        <dbReference type="ARBA" id="ARBA00023015"/>
    </source>
</evidence>
<gene>
    <name evidence="6" type="ORF">C882_0193</name>
</gene>
<dbReference type="InterPro" id="IPR000847">
    <property type="entry name" value="LysR_HTH_N"/>
</dbReference>
<evidence type="ECO:0000256" key="4">
    <source>
        <dbReference type="ARBA" id="ARBA00023163"/>
    </source>
</evidence>
<organism evidence="6 7">
    <name type="scientific">Caenispirillum salinarum AK4</name>
    <dbReference type="NCBI Taxonomy" id="1238182"/>
    <lineage>
        <taxon>Bacteria</taxon>
        <taxon>Pseudomonadati</taxon>
        <taxon>Pseudomonadota</taxon>
        <taxon>Alphaproteobacteria</taxon>
        <taxon>Rhodospirillales</taxon>
        <taxon>Novispirillaceae</taxon>
        <taxon>Caenispirillum</taxon>
    </lineage>
</organism>
<dbReference type="GO" id="GO:0003677">
    <property type="term" value="F:DNA binding"/>
    <property type="evidence" value="ECO:0007669"/>
    <property type="project" value="UniProtKB-KW"/>
</dbReference>
<dbReference type="RefSeq" id="WP_009540853.1">
    <property type="nucleotide sequence ID" value="NZ_ANHY01000011.1"/>
</dbReference>
<dbReference type="STRING" id="1238182.C882_0193"/>
<dbReference type="eggNOG" id="COG0583">
    <property type="taxonomic scope" value="Bacteria"/>
</dbReference>
<keyword evidence="3" id="KW-0238">DNA-binding</keyword>
<dbReference type="SUPFAM" id="SSF53850">
    <property type="entry name" value="Periplasmic binding protein-like II"/>
    <property type="match status" value="1"/>
</dbReference>
<dbReference type="Proteomes" id="UP000009881">
    <property type="component" value="Unassembled WGS sequence"/>
</dbReference>
<keyword evidence="2" id="KW-0805">Transcription regulation</keyword>
<proteinExistence type="inferred from homology"/>
<dbReference type="GO" id="GO:0003700">
    <property type="term" value="F:DNA-binding transcription factor activity"/>
    <property type="evidence" value="ECO:0007669"/>
    <property type="project" value="InterPro"/>
</dbReference>
<name>K9HH64_9PROT</name>
<dbReference type="PRINTS" id="PR00039">
    <property type="entry name" value="HTHLYSR"/>
</dbReference>
<dbReference type="PANTHER" id="PTHR30419:SF8">
    <property type="entry name" value="NITROGEN ASSIMILATION TRANSCRIPTIONAL ACTIVATOR-RELATED"/>
    <property type="match status" value="1"/>
</dbReference>
<comment type="similarity">
    <text evidence="1">Belongs to the LysR transcriptional regulatory family.</text>
</comment>
<keyword evidence="7" id="KW-1185">Reference proteome</keyword>
<dbReference type="Gene3D" id="3.40.190.290">
    <property type="match status" value="1"/>
</dbReference>
<sequence>MFDTTIRYFCEVARLGSIRRAAESLNVATSALSRQMANLEATLGTPLFERHARGVHLTEAGRLFHEHARATMLDLERVRGEIDALAGRHRGHIRVCTVEGLIGDLVPDAVADFRARTPDVTLSVLTDGTAGVVRAVADDAVDVGFAFHPQPHRDVEVYQEAVQPLHVVVAPEAGFRLPARPRLRDLINLPLIIPPDSSYGVRQLIDGVARADSLVLRPVLTSDSITGLREMAARGLGVTLLPLPSVHKDVRAGRLRAVPLADANLRDARVGILVRRGRILPPVTRAFLSRAGLLLAESSSTPAP</sequence>
<accession>K9HH64</accession>
<dbReference type="InterPro" id="IPR036390">
    <property type="entry name" value="WH_DNA-bd_sf"/>
</dbReference>
<reference evidence="6 7" key="1">
    <citation type="journal article" date="2013" name="Genome Announc.">
        <title>Draft Genome Sequence of an Alphaproteobacterium, Caenispirillum salinarum AK4(T), Isolated from a Solar Saltern.</title>
        <authorList>
            <person name="Khatri I."/>
            <person name="Singh A."/>
            <person name="Korpole S."/>
            <person name="Pinnaka A.K."/>
            <person name="Subramanian S."/>
        </authorList>
    </citation>
    <scope>NUCLEOTIDE SEQUENCE [LARGE SCALE GENOMIC DNA]</scope>
    <source>
        <strain evidence="6 7">AK4</strain>
    </source>
</reference>
<dbReference type="Gene3D" id="1.10.10.10">
    <property type="entry name" value="Winged helix-like DNA-binding domain superfamily/Winged helix DNA-binding domain"/>
    <property type="match status" value="1"/>
</dbReference>
<dbReference type="GO" id="GO:0005829">
    <property type="term" value="C:cytosol"/>
    <property type="evidence" value="ECO:0007669"/>
    <property type="project" value="TreeGrafter"/>
</dbReference>
<evidence type="ECO:0000313" key="6">
    <source>
        <dbReference type="EMBL" id="EKV29763.1"/>
    </source>
</evidence>
<comment type="caution">
    <text evidence="6">The sequence shown here is derived from an EMBL/GenBank/DDBJ whole genome shotgun (WGS) entry which is preliminary data.</text>
</comment>
<dbReference type="FunFam" id="1.10.10.10:FF:000001">
    <property type="entry name" value="LysR family transcriptional regulator"/>
    <property type="match status" value="1"/>
</dbReference>
<keyword evidence="4" id="KW-0804">Transcription</keyword>
<dbReference type="InterPro" id="IPR036388">
    <property type="entry name" value="WH-like_DNA-bd_sf"/>
</dbReference>
<evidence type="ECO:0000256" key="3">
    <source>
        <dbReference type="ARBA" id="ARBA00023125"/>
    </source>
</evidence>
<feature type="domain" description="HTH lysR-type" evidence="5">
    <location>
        <begin position="1"/>
        <end position="58"/>
    </location>
</feature>
<dbReference type="PANTHER" id="PTHR30419">
    <property type="entry name" value="HTH-TYPE TRANSCRIPTIONAL REGULATOR YBHD"/>
    <property type="match status" value="1"/>
</dbReference>
<dbReference type="PROSITE" id="PS50931">
    <property type="entry name" value="HTH_LYSR"/>
    <property type="match status" value="1"/>
</dbReference>
<evidence type="ECO:0000259" key="5">
    <source>
        <dbReference type="PROSITE" id="PS50931"/>
    </source>
</evidence>
<dbReference type="EMBL" id="ANHY01000011">
    <property type="protein sequence ID" value="EKV29763.1"/>
    <property type="molecule type" value="Genomic_DNA"/>
</dbReference>
<dbReference type="Pfam" id="PF03466">
    <property type="entry name" value="LysR_substrate"/>
    <property type="match status" value="1"/>
</dbReference>
<evidence type="ECO:0000313" key="7">
    <source>
        <dbReference type="Proteomes" id="UP000009881"/>
    </source>
</evidence>
<dbReference type="AlphaFoldDB" id="K9HH64"/>
<dbReference type="InterPro" id="IPR050950">
    <property type="entry name" value="HTH-type_LysR_regulators"/>
</dbReference>
<dbReference type="SUPFAM" id="SSF46785">
    <property type="entry name" value="Winged helix' DNA-binding domain"/>
    <property type="match status" value="1"/>
</dbReference>